<organism evidence="3 4">
    <name type="scientific">Hymenobacter fodinae</name>
    <dbReference type="NCBI Taxonomy" id="2510796"/>
    <lineage>
        <taxon>Bacteria</taxon>
        <taxon>Pseudomonadati</taxon>
        <taxon>Bacteroidota</taxon>
        <taxon>Cytophagia</taxon>
        <taxon>Cytophagales</taxon>
        <taxon>Hymenobacteraceae</taxon>
        <taxon>Hymenobacter</taxon>
    </lineage>
</organism>
<reference evidence="3 4" key="1">
    <citation type="submission" date="2019-04" db="EMBL/GenBank/DDBJ databases">
        <authorList>
            <person name="Feng G."/>
            <person name="Zhang J."/>
            <person name="Zhu H."/>
        </authorList>
    </citation>
    <scope>NUCLEOTIDE SEQUENCE [LARGE SCALE GENOMIC DNA]</scope>
    <source>
        <strain evidence="3 4">92R-1</strain>
    </source>
</reference>
<dbReference type="InterPro" id="IPR057727">
    <property type="entry name" value="WCX_dom"/>
</dbReference>
<dbReference type="Pfam" id="PF25583">
    <property type="entry name" value="WCX"/>
    <property type="match status" value="1"/>
</dbReference>
<sequence>MPINKNAYNRYLIIDRCLQQGGRPWTIQDLLKAVEEDYLETTPDKNGVCERTLKGDLHNMKLPTHHNAPIAYSRRRGYHYTDPEYSIHKTPLTSEDLLILHQSLHTLKALRGLGLADDLDDLIQRLERKQPSAGAATNSILQLEAAPEYIGTEYLKPLYKAIREKTPLVMQYQPYREEQASSEVVHPYLLKTYNGRWYLLARNEAKGPHIQNYALDRIKGLSASSVAFQPTDTDFSTYFDHLIGVTIPERDSQVENIRLYIRAGRAPYVLTKPLHPSQVTVSQDTKGIEIEIYLIINQELKSRLLSFGPDLQVLAPDSLRDSMQKLLNKAVARYH</sequence>
<name>A0A4Z0P5G0_9BACT</name>
<dbReference type="EMBL" id="SRLA01000003">
    <property type="protein sequence ID" value="TGE06479.1"/>
    <property type="molecule type" value="Genomic_DNA"/>
</dbReference>
<accession>A0A4Z0P5G0</accession>
<dbReference type="AlphaFoldDB" id="A0A4Z0P5G0"/>
<keyword evidence="4" id="KW-1185">Reference proteome</keyword>
<dbReference type="RefSeq" id="WP_135435261.1">
    <property type="nucleotide sequence ID" value="NZ_SRLA01000003.1"/>
</dbReference>
<dbReference type="OrthoDB" id="43316at2"/>
<dbReference type="PANTHER" id="PTHR34580:SF9">
    <property type="entry name" value="SLL5097 PROTEIN"/>
    <property type="match status" value="1"/>
</dbReference>
<comment type="caution">
    <text evidence="3">The sequence shown here is derived from an EMBL/GenBank/DDBJ whole genome shotgun (WGS) entry which is preliminary data.</text>
</comment>
<evidence type="ECO:0000259" key="2">
    <source>
        <dbReference type="Pfam" id="PF25583"/>
    </source>
</evidence>
<dbReference type="PROSITE" id="PS52050">
    <property type="entry name" value="WYL"/>
    <property type="match status" value="1"/>
</dbReference>
<evidence type="ECO:0000313" key="3">
    <source>
        <dbReference type="EMBL" id="TGE06479.1"/>
    </source>
</evidence>
<protein>
    <submittedName>
        <fullName evidence="3">WYL domain-containing protein</fullName>
    </submittedName>
</protein>
<dbReference type="PANTHER" id="PTHR34580">
    <property type="match status" value="1"/>
</dbReference>
<dbReference type="Pfam" id="PF13280">
    <property type="entry name" value="WYL"/>
    <property type="match status" value="1"/>
</dbReference>
<evidence type="ECO:0000259" key="1">
    <source>
        <dbReference type="Pfam" id="PF13280"/>
    </source>
</evidence>
<feature type="domain" description="WYL" evidence="1">
    <location>
        <begin position="153"/>
        <end position="221"/>
    </location>
</feature>
<dbReference type="InterPro" id="IPR051534">
    <property type="entry name" value="CBASS_pafABC_assoc_protein"/>
</dbReference>
<feature type="domain" description="WCX" evidence="2">
    <location>
        <begin position="256"/>
        <end position="330"/>
    </location>
</feature>
<proteinExistence type="predicted"/>
<evidence type="ECO:0000313" key="4">
    <source>
        <dbReference type="Proteomes" id="UP000298337"/>
    </source>
</evidence>
<dbReference type="InterPro" id="IPR026881">
    <property type="entry name" value="WYL_dom"/>
</dbReference>
<dbReference type="Proteomes" id="UP000298337">
    <property type="component" value="Unassembled WGS sequence"/>
</dbReference>
<gene>
    <name evidence="3" type="ORF">EU556_16715</name>
</gene>